<dbReference type="OrthoDB" id="5405319at2"/>
<dbReference type="STRING" id="653930.SAMN05216589_1935"/>
<keyword evidence="3" id="KW-1185">Reference proteome</keyword>
<evidence type="ECO:0000313" key="2">
    <source>
        <dbReference type="EMBL" id="SFM01420.1"/>
    </source>
</evidence>
<dbReference type="PIRSF" id="PIRSF026326">
    <property type="entry name" value="InaA"/>
    <property type="match status" value="1"/>
</dbReference>
<reference evidence="3 4" key="1">
    <citation type="submission" date="2016-10" db="EMBL/GenBank/DDBJ databases">
        <authorList>
            <person name="de Groot N.N."/>
        </authorList>
    </citation>
    <scope>NUCLEOTIDE SEQUENCE [LARGE SCALE GENOMIC DNA]</scope>
    <source>
        <strain evidence="2 3">CGMCC 1.9095</strain>
        <strain evidence="1 4">DSM 22558</strain>
    </source>
</reference>
<name>A0A1H9TRN7_9GAMM</name>
<sequence length="240" mass="27898">MSRATWKPSGLLSRFSQYGFEHWWSMDGEWVEEPNQRRGGESGVKLLPPLQLGQPPLYSKRQIGHLFRSWRHPFGLPTVLREEQALIACEQLGVTVPRRVFCAARKQHGRWQALLITEELSGFVSLNQWYAEYAPKLDDSSRKAVLRRLALVLQQLHRGRRQHGSLYGKHIYISLTANVPEVALLDLEKSRIRLLRSKAQSHDLSQLRRRRGEMPEADWNYLLECYHNPQLECQVATHEA</sequence>
<keyword evidence="1" id="KW-0418">Kinase</keyword>
<organism evidence="1 4">
    <name type="scientific">Halopseudomonas bauzanensis</name>
    <dbReference type="NCBI Taxonomy" id="653930"/>
    <lineage>
        <taxon>Bacteria</taxon>
        <taxon>Pseudomonadati</taxon>
        <taxon>Pseudomonadota</taxon>
        <taxon>Gammaproteobacteria</taxon>
        <taxon>Pseudomonadales</taxon>
        <taxon>Pseudomonadaceae</taxon>
        <taxon>Halopseudomonas</taxon>
    </lineage>
</organism>
<dbReference type="EMBL" id="FOGN01000003">
    <property type="protein sequence ID" value="SER99641.1"/>
    <property type="molecule type" value="Genomic_DNA"/>
</dbReference>
<evidence type="ECO:0000313" key="4">
    <source>
        <dbReference type="Proteomes" id="UP000186904"/>
    </source>
</evidence>
<dbReference type="InterPro" id="IPR027023">
    <property type="entry name" value="Put_LipoPS_kinase_InaA"/>
</dbReference>
<dbReference type="RefSeq" id="WP_074779344.1">
    <property type="nucleotide sequence ID" value="NZ_FOGN01000003.1"/>
</dbReference>
<dbReference type="GO" id="GO:0016301">
    <property type="term" value="F:kinase activity"/>
    <property type="evidence" value="ECO:0007669"/>
    <property type="project" value="UniProtKB-KW"/>
</dbReference>
<proteinExistence type="predicted"/>
<gene>
    <name evidence="2" type="ORF">SAMN04487855_1934</name>
    <name evidence="1" type="ORF">SAMN05216589_1935</name>
</gene>
<dbReference type="EMBL" id="FOUA01000003">
    <property type="protein sequence ID" value="SFM01420.1"/>
    <property type="molecule type" value="Genomic_DNA"/>
</dbReference>
<dbReference type="AlphaFoldDB" id="A0A1H9TRN7"/>
<keyword evidence="1" id="KW-0808">Transferase</keyword>
<evidence type="ECO:0000313" key="1">
    <source>
        <dbReference type="EMBL" id="SER99641.1"/>
    </source>
</evidence>
<dbReference type="Proteomes" id="UP000186599">
    <property type="component" value="Unassembled WGS sequence"/>
</dbReference>
<evidence type="ECO:0000313" key="3">
    <source>
        <dbReference type="Proteomes" id="UP000186599"/>
    </source>
</evidence>
<accession>A0A1H9TRN7</accession>
<dbReference type="Proteomes" id="UP000186904">
    <property type="component" value="Unassembled WGS sequence"/>
</dbReference>
<dbReference type="Pfam" id="PF06293">
    <property type="entry name" value="Kdo"/>
    <property type="match status" value="1"/>
</dbReference>
<protein>
    <submittedName>
        <fullName evidence="1">Lipopolysaccharide kinase (Kdo/WaaP) family protein</fullName>
    </submittedName>
</protein>